<accession>A0A8J2RPS2</accession>
<dbReference type="InterPro" id="IPR008983">
    <property type="entry name" value="Tumour_necrosis_fac-like_dom"/>
</dbReference>
<comment type="subcellular location">
    <subcellularLocation>
        <location evidence="1">Secreted</location>
    </subcellularLocation>
</comment>
<dbReference type="SUPFAM" id="SSF49842">
    <property type="entry name" value="TNF-like"/>
    <property type="match status" value="1"/>
</dbReference>
<evidence type="ECO:0000256" key="1">
    <source>
        <dbReference type="ARBA" id="ARBA00004613"/>
    </source>
</evidence>
<name>A0A8J2RPS2_9CRUS</name>
<dbReference type="AlphaFoldDB" id="A0A8J2RPS2"/>
<feature type="signal peptide" evidence="4">
    <location>
        <begin position="1"/>
        <end position="18"/>
    </location>
</feature>
<evidence type="ECO:0000256" key="3">
    <source>
        <dbReference type="ARBA" id="ARBA00022729"/>
    </source>
</evidence>
<keyword evidence="2" id="KW-0964">Secreted</keyword>
<dbReference type="GO" id="GO:0005615">
    <property type="term" value="C:extracellular space"/>
    <property type="evidence" value="ECO:0007669"/>
    <property type="project" value="TreeGrafter"/>
</dbReference>
<evidence type="ECO:0000256" key="2">
    <source>
        <dbReference type="ARBA" id="ARBA00022525"/>
    </source>
</evidence>
<organism evidence="6 7">
    <name type="scientific">Daphnia galeata</name>
    <dbReference type="NCBI Taxonomy" id="27404"/>
    <lineage>
        <taxon>Eukaryota</taxon>
        <taxon>Metazoa</taxon>
        <taxon>Ecdysozoa</taxon>
        <taxon>Arthropoda</taxon>
        <taxon>Crustacea</taxon>
        <taxon>Branchiopoda</taxon>
        <taxon>Diplostraca</taxon>
        <taxon>Cladocera</taxon>
        <taxon>Anomopoda</taxon>
        <taxon>Daphniidae</taxon>
        <taxon>Daphnia</taxon>
    </lineage>
</organism>
<dbReference type="Gene3D" id="2.60.120.40">
    <property type="match status" value="1"/>
</dbReference>
<dbReference type="Proteomes" id="UP000789390">
    <property type="component" value="Unassembled WGS sequence"/>
</dbReference>
<feature type="domain" description="C1q" evidence="5">
    <location>
        <begin position="322"/>
        <end position="455"/>
    </location>
</feature>
<dbReference type="Pfam" id="PF00386">
    <property type="entry name" value="C1q"/>
    <property type="match status" value="1"/>
</dbReference>
<comment type="caution">
    <text evidence="6">The sequence shown here is derived from an EMBL/GenBank/DDBJ whole genome shotgun (WGS) entry which is preliminary data.</text>
</comment>
<proteinExistence type="predicted"/>
<keyword evidence="7" id="KW-1185">Reference proteome</keyword>
<dbReference type="InterPro" id="IPR001073">
    <property type="entry name" value="C1q_dom"/>
</dbReference>
<evidence type="ECO:0000313" key="6">
    <source>
        <dbReference type="EMBL" id="CAH0103322.1"/>
    </source>
</evidence>
<dbReference type="OrthoDB" id="10070467at2759"/>
<protein>
    <recommendedName>
        <fullName evidence="5">C1q domain-containing protein</fullName>
    </recommendedName>
</protein>
<dbReference type="PANTHER" id="PTHR22923">
    <property type="entry name" value="CEREBELLIN-RELATED"/>
    <property type="match status" value="1"/>
</dbReference>
<keyword evidence="3 4" id="KW-0732">Signal</keyword>
<dbReference type="PANTHER" id="PTHR22923:SF62">
    <property type="entry name" value="CVP18"/>
    <property type="match status" value="1"/>
</dbReference>
<gene>
    <name evidence="6" type="ORF">DGAL_LOCUS5889</name>
</gene>
<dbReference type="EMBL" id="CAKKLH010000109">
    <property type="protein sequence ID" value="CAH0103322.1"/>
    <property type="molecule type" value="Genomic_DNA"/>
</dbReference>
<evidence type="ECO:0000256" key="4">
    <source>
        <dbReference type="SAM" id="SignalP"/>
    </source>
</evidence>
<dbReference type="InterPro" id="IPR050822">
    <property type="entry name" value="Cerebellin_Synaptic_Org"/>
</dbReference>
<sequence length="459" mass="50186">MAKISLIVIIWIWHCVFNNQLSANDAHDNYYLLYSNAFVSQHTKANYGKIMDQSSKNDELHNTPNTRSLFLQGPILLKIKQLESIIASVAKQLIDTKNELTKKVTQADLDKTNKAVADLTIALQTKANKADVNQLISDVTDLTTKVDATNDNLATKASQTDLDQTNSDVAGLTASLQTTNNNLATKASQTDLDQTNSDVTDLTASLQTTNDNLATKASQTDLDQTNSDVAGLTASLQTTNDNLTTKASQTDLDQTKSDVTDLIAKTSPSSIGTIPTSCVDLETIGFVKSGIHSVMVNKQVQDVYCDFTKSNSPDFQKLIGVVDVKSTQVYFYAQKSTSYSTVGTGIPFDLIKLNVGNAFSTSGEFVAPRPGKYYFAYSGLSGTIIVRAALQLKTASVDWATVGTAYGSNNYQTFSFHSTLQLLQGDQIRMYLRDGIVYDDDRFFTHFVGWLIDEDELPV</sequence>
<feature type="chain" id="PRO_5035256429" description="C1q domain-containing protein" evidence="4">
    <location>
        <begin position="19"/>
        <end position="459"/>
    </location>
</feature>
<evidence type="ECO:0000313" key="7">
    <source>
        <dbReference type="Proteomes" id="UP000789390"/>
    </source>
</evidence>
<dbReference type="SMART" id="SM00110">
    <property type="entry name" value="C1Q"/>
    <property type="match status" value="1"/>
</dbReference>
<evidence type="ECO:0000259" key="5">
    <source>
        <dbReference type="SMART" id="SM00110"/>
    </source>
</evidence>
<reference evidence="6" key="1">
    <citation type="submission" date="2021-11" db="EMBL/GenBank/DDBJ databases">
        <authorList>
            <person name="Schell T."/>
        </authorList>
    </citation>
    <scope>NUCLEOTIDE SEQUENCE</scope>
    <source>
        <strain evidence="6">M5</strain>
    </source>
</reference>